<protein>
    <submittedName>
        <fullName evidence="1">Uncharacterized protein</fullName>
    </submittedName>
</protein>
<gene>
    <name evidence="1" type="ORF">LSTR_LSTR010562</name>
</gene>
<accession>A0A482XK02</accession>
<dbReference type="Proteomes" id="UP000291343">
    <property type="component" value="Unassembled WGS sequence"/>
</dbReference>
<evidence type="ECO:0000313" key="2">
    <source>
        <dbReference type="Proteomes" id="UP000291343"/>
    </source>
</evidence>
<evidence type="ECO:0000313" key="1">
    <source>
        <dbReference type="EMBL" id="RZF45611.1"/>
    </source>
</evidence>
<sequence length="134" mass="15384">MSERSMLASLYATEKFNSARVIRFIFQRLGASLRVYEVSECHFSGAFSVSSSSLRKEKASSVYVCEFCVNFEMNMRFANSVGRCETHSCLVLRIQNAARSRQMRTRREKAAQRGLACPFVRSTFPFCKSYSRSR</sequence>
<keyword evidence="2" id="KW-1185">Reference proteome</keyword>
<name>A0A482XK02_LAOST</name>
<dbReference type="InParanoid" id="A0A482XK02"/>
<organism evidence="1 2">
    <name type="scientific">Laodelphax striatellus</name>
    <name type="common">Small brown planthopper</name>
    <name type="synonym">Delphax striatella</name>
    <dbReference type="NCBI Taxonomy" id="195883"/>
    <lineage>
        <taxon>Eukaryota</taxon>
        <taxon>Metazoa</taxon>
        <taxon>Ecdysozoa</taxon>
        <taxon>Arthropoda</taxon>
        <taxon>Hexapoda</taxon>
        <taxon>Insecta</taxon>
        <taxon>Pterygota</taxon>
        <taxon>Neoptera</taxon>
        <taxon>Paraneoptera</taxon>
        <taxon>Hemiptera</taxon>
        <taxon>Auchenorrhyncha</taxon>
        <taxon>Fulgoroidea</taxon>
        <taxon>Delphacidae</taxon>
        <taxon>Criomorphinae</taxon>
        <taxon>Laodelphax</taxon>
    </lineage>
</organism>
<reference evidence="1 2" key="1">
    <citation type="journal article" date="2017" name="Gigascience">
        <title>Genome sequence of the small brown planthopper, Laodelphax striatellus.</title>
        <authorList>
            <person name="Zhu J."/>
            <person name="Jiang F."/>
            <person name="Wang X."/>
            <person name="Yang P."/>
            <person name="Bao Y."/>
            <person name="Zhao W."/>
            <person name="Wang W."/>
            <person name="Lu H."/>
            <person name="Wang Q."/>
            <person name="Cui N."/>
            <person name="Li J."/>
            <person name="Chen X."/>
            <person name="Luo L."/>
            <person name="Yu J."/>
            <person name="Kang L."/>
            <person name="Cui F."/>
        </authorList>
    </citation>
    <scope>NUCLEOTIDE SEQUENCE [LARGE SCALE GENOMIC DNA]</scope>
    <source>
        <strain evidence="1">Lst14</strain>
    </source>
</reference>
<dbReference type="AlphaFoldDB" id="A0A482XK02"/>
<comment type="caution">
    <text evidence="1">The sequence shown here is derived from an EMBL/GenBank/DDBJ whole genome shotgun (WGS) entry which is preliminary data.</text>
</comment>
<proteinExistence type="predicted"/>
<dbReference type="EMBL" id="QKKF02008541">
    <property type="protein sequence ID" value="RZF45611.1"/>
    <property type="molecule type" value="Genomic_DNA"/>
</dbReference>